<evidence type="ECO:0000256" key="1">
    <source>
        <dbReference type="SAM" id="MobiDB-lite"/>
    </source>
</evidence>
<feature type="region of interest" description="Disordered" evidence="1">
    <location>
        <begin position="312"/>
        <end position="357"/>
    </location>
</feature>
<accession>A0A6L2P4F0</accession>
<feature type="domain" description="Reverse transcriptase Ty1/copia-type" evidence="2">
    <location>
        <begin position="186"/>
        <end position="243"/>
    </location>
</feature>
<feature type="non-terminal residue" evidence="3">
    <location>
        <position position="1"/>
    </location>
</feature>
<reference evidence="3" key="1">
    <citation type="journal article" date="2019" name="Sci. Rep.">
        <title>Draft genome of Tanacetum cinerariifolium, the natural source of mosquito coil.</title>
        <authorList>
            <person name="Yamashiro T."/>
            <person name="Shiraishi A."/>
            <person name="Satake H."/>
            <person name="Nakayama K."/>
        </authorList>
    </citation>
    <scope>NUCLEOTIDE SEQUENCE</scope>
</reference>
<dbReference type="Pfam" id="PF07727">
    <property type="entry name" value="RVT_2"/>
    <property type="match status" value="1"/>
</dbReference>
<name>A0A6L2P4F0_TANCI</name>
<feature type="region of interest" description="Disordered" evidence="1">
    <location>
        <begin position="413"/>
        <end position="437"/>
    </location>
</feature>
<sequence length="450" mass="49799">NSTERINTAGSKAVSAVKGNEVTAVKTSACYVWRPRVNEIDQISKDNMWICTHVDYVDSQGRLKSPRLDFMRPFGCPVTVLNTLDPLGKFKGKADERFLVEYSVTRNQTDKNAGPQETNGNASTQDNVDTGMEVSDQHHIVLPLCSSISSTYKSFDDKAVDDKPTDDTVQSVGAESDFNNMESFIVMDVKSAFLYDIIEVEVYVSQPPGFIDPQFPNKVYKVKKALYGLHQAPKAWFQVTPKLSHLHAVKRIFRRLISWQCKKKTIVATSTTEAEYVAVANCYGQQYDKKSENFSRTVAPLFASMLAQPAVVEGEGSGNPPEEPIPSPAQPINESQIPKSLSSPQNTQSHRQTLEGVGRRFKWWSRVPRNHGGAMAQIRPEGAPIQSSNLPLSTGNTVGSREDKLEHEIKLMDPVPQTPHDSPLSGGHTPRSDEGSMTLKELMVLCSTLS</sequence>
<dbReference type="InterPro" id="IPR013103">
    <property type="entry name" value="RVT_2"/>
</dbReference>
<dbReference type="AlphaFoldDB" id="A0A6L2P4F0"/>
<organism evidence="3">
    <name type="scientific">Tanacetum cinerariifolium</name>
    <name type="common">Dalmatian daisy</name>
    <name type="synonym">Chrysanthemum cinerariifolium</name>
    <dbReference type="NCBI Taxonomy" id="118510"/>
    <lineage>
        <taxon>Eukaryota</taxon>
        <taxon>Viridiplantae</taxon>
        <taxon>Streptophyta</taxon>
        <taxon>Embryophyta</taxon>
        <taxon>Tracheophyta</taxon>
        <taxon>Spermatophyta</taxon>
        <taxon>Magnoliopsida</taxon>
        <taxon>eudicotyledons</taxon>
        <taxon>Gunneridae</taxon>
        <taxon>Pentapetalae</taxon>
        <taxon>asterids</taxon>
        <taxon>campanulids</taxon>
        <taxon>Asterales</taxon>
        <taxon>Asteraceae</taxon>
        <taxon>Asteroideae</taxon>
        <taxon>Anthemideae</taxon>
        <taxon>Anthemidinae</taxon>
        <taxon>Tanacetum</taxon>
    </lineage>
</organism>
<feature type="compositionally biased region" description="Polar residues" evidence="1">
    <location>
        <begin position="385"/>
        <end position="399"/>
    </location>
</feature>
<proteinExistence type="predicted"/>
<feature type="region of interest" description="Disordered" evidence="1">
    <location>
        <begin position="106"/>
        <end position="128"/>
    </location>
</feature>
<dbReference type="EMBL" id="BKCJ010010829">
    <property type="protein sequence ID" value="GEU93330.1"/>
    <property type="molecule type" value="Genomic_DNA"/>
</dbReference>
<feature type="compositionally biased region" description="Polar residues" evidence="1">
    <location>
        <begin position="330"/>
        <end position="351"/>
    </location>
</feature>
<evidence type="ECO:0000259" key="2">
    <source>
        <dbReference type="Pfam" id="PF07727"/>
    </source>
</evidence>
<gene>
    <name evidence="3" type="ORF">Tci_065308</name>
</gene>
<protein>
    <submittedName>
        <fullName evidence="3">Ribonuclease H-like domain-containing protein</fullName>
    </submittedName>
</protein>
<feature type="region of interest" description="Disordered" evidence="1">
    <location>
        <begin position="374"/>
        <end position="399"/>
    </location>
</feature>
<comment type="caution">
    <text evidence="3">The sequence shown here is derived from an EMBL/GenBank/DDBJ whole genome shotgun (WGS) entry which is preliminary data.</text>
</comment>
<evidence type="ECO:0000313" key="3">
    <source>
        <dbReference type="EMBL" id="GEU93330.1"/>
    </source>
</evidence>